<comment type="caution">
    <text evidence="2">The sequence shown here is derived from an EMBL/GenBank/DDBJ whole genome shotgun (WGS) entry which is preliminary data.</text>
</comment>
<evidence type="ECO:0000313" key="2">
    <source>
        <dbReference type="EMBL" id="GBM00057.1"/>
    </source>
</evidence>
<gene>
    <name evidence="2" type="ORF">AVEN_214126_1</name>
</gene>
<protein>
    <submittedName>
        <fullName evidence="2">Uncharacterized protein</fullName>
    </submittedName>
</protein>
<dbReference type="AlphaFoldDB" id="A0A4Y2C8S2"/>
<keyword evidence="3" id="KW-1185">Reference proteome</keyword>
<evidence type="ECO:0000313" key="3">
    <source>
        <dbReference type="Proteomes" id="UP000499080"/>
    </source>
</evidence>
<feature type="compositionally biased region" description="Polar residues" evidence="1">
    <location>
        <begin position="20"/>
        <end position="31"/>
    </location>
</feature>
<reference evidence="2 3" key="1">
    <citation type="journal article" date="2019" name="Sci. Rep.">
        <title>Orb-weaving spider Araneus ventricosus genome elucidates the spidroin gene catalogue.</title>
        <authorList>
            <person name="Kono N."/>
            <person name="Nakamura H."/>
            <person name="Ohtoshi R."/>
            <person name="Moran D.A.P."/>
            <person name="Shinohara A."/>
            <person name="Yoshida Y."/>
            <person name="Fujiwara M."/>
            <person name="Mori M."/>
            <person name="Tomita M."/>
            <person name="Arakawa K."/>
        </authorList>
    </citation>
    <scope>NUCLEOTIDE SEQUENCE [LARGE SCALE GENOMIC DNA]</scope>
</reference>
<proteinExistence type="predicted"/>
<name>A0A4Y2C8S2_ARAVE</name>
<organism evidence="2 3">
    <name type="scientific">Araneus ventricosus</name>
    <name type="common">Orbweaver spider</name>
    <name type="synonym">Epeira ventricosa</name>
    <dbReference type="NCBI Taxonomy" id="182803"/>
    <lineage>
        <taxon>Eukaryota</taxon>
        <taxon>Metazoa</taxon>
        <taxon>Ecdysozoa</taxon>
        <taxon>Arthropoda</taxon>
        <taxon>Chelicerata</taxon>
        <taxon>Arachnida</taxon>
        <taxon>Araneae</taxon>
        <taxon>Araneomorphae</taxon>
        <taxon>Entelegynae</taxon>
        <taxon>Araneoidea</taxon>
        <taxon>Araneidae</taxon>
        <taxon>Araneus</taxon>
    </lineage>
</organism>
<feature type="region of interest" description="Disordered" evidence="1">
    <location>
        <begin position="1"/>
        <end position="33"/>
    </location>
</feature>
<evidence type="ECO:0000256" key="1">
    <source>
        <dbReference type="SAM" id="MobiDB-lite"/>
    </source>
</evidence>
<accession>A0A4Y2C8S2</accession>
<dbReference type="Proteomes" id="UP000499080">
    <property type="component" value="Unassembled WGS sequence"/>
</dbReference>
<dbReference type="EMBL" id="BGPR01000153">
    <property type="protein sequence ID" value="GBM00057.1"/>
    <property type="molecule type" value="Genomic_DNA"/>
</dbReference>
<sequence>MKRALPEASISAGAAKRPSVLSNTDSFTSDSIPPHYYHLGEENYAVTWVEGSDDGGGVGGGRVVGGGFVGGEAGGGCGVGDGG</sequence>